<keyword evidence="4" id="KW-0238">DNA-binding</keyword>
<dbReference type="eggNOG" id="COG3328">
    <property type="taxonomic scope" value="Bacteria"/>
</dbReference>
<evidence type="ECO:0000256" key="1">
    <source>
        <dbReference type="ARBA" id="ARBA00002190"/>
    </source>
</evidence>
<dbReference type="EMBL" id="BANR01000061">
    <property type="protein sequence ID" value="GAC51275.1"/>
    <property type="molecule type" value="Genomic_DNA"/>
</dbReference>
<protein>
    <submittedName>
        <fullName evidence="7">Putative transposase</fullName>
    </submittedName>
</protein>
<dbReference type="GO" id="GO:0006313">
    <property type="term" value="P:DNA transposition"/>
    <property type="evidence" value="ECO:0007669"/>
    <property type="project" value="InterPro"/>
</dbReference>
<evidence type="ECO:0000256" key="5">
    <source>
        <dbReference type="ARBA" id="ARBA00023172"/>
    </source>
</evidence>
<feature type="region of interest" description="Disordered" evidence="6">
    <location>
        <begin position="83"/>
        <end position="108"/>
    </location>
</feature>
<accession>L7KQY5</accession>
<sequence length="463" mass="51137">MSMALDDKQQDNDDHPQLPELAEPRSTAEVAEALQASGMVDELLAQIDSGQVQVTGDGGLIPGLIKLALERGLKAELTDHLGYEKGDPAGRELPNARNGSTPKTVASEAGPVELKVPRDRDGTFTPRLVPKGSRRLGGLDDIIISLYAGGMTLRDIQHHLAATVGTDLSHETISKICDEVCDAVDEWQSRPLEALYPVLYLDALVVKVKDGAHVRNKHAHIAIGVDMAGVKHVLGIWIQAEEGAKFWAGVCANLANRGVKDVLIVCCDGLTGFPEAIEATWPLATVQTCVVHLIRNAMRFINYKDRKQVARAIKPIYTAPDAETARREWEIFRDSALGVTYPSAAQAFDRAWDRFIPFLAFPPELRKVIYTTNSIESLNYQLRKVIKNRGHFPNDVAVRKLLWLAICDIEDKRARQREKERGKPASQRKAPGRLVEGQVVTSWKQALGQLALAYPDRIEPHLN</sequence>
<comment type="caution">
    <text evidence="7">The sequence shown here is derived from an EMBL/GenBank/DDBJ whole genome shotgun (WGS) entry which is preliminary data.</text>
</comment>
<dbReference type="InterPro" id="IPR001207">
    <property type="entry name" value="Transposase_mutator"/>
</dbReference>
<keyword evidence="5" id="KW-0233">DNA recombination</keyword>
<name>L7KQY5_9ACTN</name>
<dbReference type="PANTHER" id="PTHR33217:SF8">
    <property type="entry name" value="MUTATOR FAMILY TRANSPOSASE"/>
    <property type="match status" value="1"/>
</dbReference>
<reference evidence="7 8" key="1">
    <citation type="submission" date="2012-12" db="EMBL/GenBank/DDBJ databases">
        <title>Whole genome shotgun sequence of Gordonia aichiensis NBRC 108223.</title>
        <authorList>
            <person name="Isaki-Nakamura S."/>
            <person name="Hosoyama A."/>
            <person name="Tsuchikane K."/>
            <person name="Ando Y."/>
            <person name="Baba S."/>
            <person name="Ohji S."/>
            <person name="Hamada M."/>
            <person name="Tamura T."/>
            <person name="Yamazoe A."/>
            <person name="Yamazaki S."/>
            <person name="Fujita N."/>
        </authorList>
    </citation>
    <scope>NUCLEOTIDE SEQUENCE [LARGE SCALE GENOMIC DNA]</scope>
    <source>
        <strain evidence="7 8">NBRC 108223</strain>
    </source>
</reference>
<evidence type="ECO:0000256" key="6">
    <source>
        <dbReference type="SAM" id="MobiDB-lite"/>
    </source>
</evidence>
<dbReference type="GO" id="GO:0003677">
    <property type="term" value="F:DNA binding"/>
    <property type="evidence" value="ECO:0007669"/>
    <property type="project" value="UniProtKB-KW"/>
</dbReference>
<dbReference type="AlphaFoldDB" id="L7KQY5"/>
<dbReference type="RefSeq" id="WP_005180727.1">
    <property type="nucleotide sequence ID" value="NZ_BANR01000061.1"/>
</dbReference>
<keyword evidence="3" id="KW-0815">Transposition</keyword>
<dbReference type="PROSITE" id="PS01007">
    <property type="entry name" value="TRANSPOSASE_MUTATOR"/>
    <property type="match status" value="1"/>
</dbReference>
<dbReference type="Proteomes" id="UP000010988">
    <property type="component" value="Unassembled WGS sequence"/>
</dbReference>
<evidence type="ECO:0000256" key="2">
    <source>
        <dbReference type="ARBA" id="ARBA00010961"/>
    </source>
</evidence>
<comment type="function">
    <text evidence="1">Required for the transposition of the insertion element.</text>
</comment>
<comment type="similarity">
    <text evidence="2">Belongs to the transposase mutator family.</text>
</comment>
<evidence type="ECO:0000256" key="4">
    <source>
        <dbReference type="ARBA" id="ARBA00023125"/>
    </source>
</evidence>
<evidence type="ECO:0000313" key="7">
    <source>
        <dbReference type="EMBL" id="GAC51275.1"/>
    </source>
</evidence>
<dbReference type="Pfam" id="PF00872">
    <property type="entry name" value="Transposase_mut"/>
    <property type="match status" value="1"/>
</dbReference>
<feature type="region of interest" description="Disordered" evidence="6">
    <location>
        <begin position="1"/>
        <end position="28"/>
    </location>
</feature>
<organism evidence="7 8">
    <name type="scientific">Gordonia aichiensis NBRC 108223</name>
    <dbReference type="NCBI Taxonomy" id="1220583"/>
    <lineage>
        <taxon>Bacteria</taxon>
        <taxon>Bacillati</taxon>
        <taxon>Actinomycetota</taxon>
        <taxon>Actinomycetes</taxon>
        <taxon>Mycobacteriales</taxon>
        <taxon>Gordoniaceae</taxon>
        <taxon>Gordonia</taxon>
    </lineage>
</organism>
<evidence type="ECO:0000313" key="8">
    <source>
        <dbReference type="Proteomes" id="UP000010988"/>
    </source>
</evidence>
<proteinExistence type="inferred from homology"/>
<dbReference type="NCBIfam" id="NF033543">
    <property type="entry name" value="transpos_IS256"/>
    <property type="match status" value="1"/>
</dbReference>
<dbReference type="GO" id="GO:0004803">
    <property type="term" value="F:transposase activity"/>
    <property type="evidence" value="ECO:0007669"/>
    <property type="project" value="InterPro"/>
</dbReference>
<dbReference type="PANTHER" id="PTHR33217">
    <property type="entry name" value="TRANSPOSASE FOR INSERTION SEQUENCE ELEMENT IS1081"/>
    <property type="match status" value="1"/>
</dbReference>
<gene>
    <name evidence="7" type="ORF">GOACH_61_00010</name>
</gene>
<evidence type="ECO:0000256" key="3">
    <source>
        <dbReference type="ARBA" id="ARBA00022578"/>
    </source>
</evidence>
<keyword evidence="8" id="KW-1185">Reference proteome</keyword>
<dbReference type="OrthoDB" id="9793302at2"/>
<feature type="compositionally biased region" description="Basic and acidic residues" evidence="6">
    <location>
        <begin position="1"/>
        <end position="17"/>
    </location>
</feature>